<dbReference type="Proteomes" id="UP001146793">
    <property type="component" value="Unassembled WGS sequence"/>
</dbReference>
<dbReference type="PANTHER" id="PTHR46010:SF1">
    <property type="entry name" value="PROTEIN IWS1 HOMOLOG"/>
    <property type="match status" value="1"/>
</dbReference>
<dbReference type="EMBL" id="JANTQA010000048">
    <property type="protein sequence ID" value="KAJ3430859.1"/>
    <property type="molecule type" value="Genomic_DNA"/>
</dbReference>
<feature type="region of interest" description="Disordered" evidence="1">
    <location>
        <begin position="849"/>
        <end position="1043"/>
    </location>
</feature>
<reference evidence="2" key="1">
    <citation type="submission" date="2022-08" db="EMBL/GenBank/DDBJ databases">
        <title>Novel sulphate-reducing endosymbionts in the free-living metamonad Anaeramoeba.</title>
        <authorList>
            <person name="Jerlstrom-Hultqvist J."/>
            <person name="Cepicka I."/>
            <person name="Gallot-Lavallee L."/>
            <person name="Salas-Leiva D."/>
            <person name="Curtis B.A."/>
            <person name="Zahonova K."/>
            <person name="Pipaliya S."/>
            <person name="Dacks J."/>
            <person name="Roger A.J."/>
        </authorList>
    </citation>
    <scope>NUCLEOTIDE SEQUENCE</scope>
    <source>
        <strain evidence="2">Busselton2</strain>
    </source>
</reference>
<evidence type="ECO:0000313" key="3">
    <source>
        <dbReference type="Proteomes" id="UP001146793"/>
    </source>
</evidence>
<feature type="compositionally biased region" description="Basic residues" evidence="1">
    <location>
        <begin position="865"/>
        <end position="878"/>
    </location>
</feature>
<sequence>MSTLDTNLNKTISRNYYSNRATFQVEILTESTNIPSLFEITQKGFEIRTVDITTVSLPFSKNPSISFHQTDDLLLRIDVSKEKCILISCLNFNDRYLIYKTFQMYKFYNFQEFNFDKSFSFSGTIIGKTLEIESVSQRCLSEKTITFEISITSGLNFLPTKITKHTPTVLKIHNGSIQIISGGIVLATYPWKSILQLDFDLIQPKILKLKTKKNQIVFECSNKYLSELLYRCFKYFKSPPLRQMVKEPKPVSILTLQKSTRTLRSVKGSIRSSQQRTHLLRHTLKGIQSTLSKQNNYENFSSTSDDEDINFEEDGFQTFDSQQFLNRKSLLDKDQKTNLNMEYEIDHFHNDELRKTTPSKDAFEIAIQGKGMMSMNGYIEISGSYLKLFFPHRKFGIDKLSTNDLDSEKTIQTWEMNAFELNLSLTIFKKKRRCKTLIFEHISNSKNLNEDVDSENSDESESENENENIFKIDQNFKLYPNIFIKEKFQNHSLYAYDLKNSQHTHSTQFSILFLNYTDYKSFIKQYDQQKLRFNNNIVEGINLDSINDHLYLQIPNTVVSKQLPFTKFVFNARLIGKQHNRILLICNNNWITIFFNNGIKIYPINQCSTIVNKKNPLKLFLKIQNNPSYLIEFFELTNSALFSNIIKKSKNNKTWGYSIKGNTKPLVLNNIEDNSKGKGKGKEKEKEKENNNNLNTINCNKFGKFINCYPIDIIQESTKFIGSVLLTTKVLLLTIGYKIYCFNFTRNFTISFEKKQLNKINLLPVQSNSPSPRVQIIFNSQMEKLTFALDFLIIKQSLFPKVILKNFNQNINIFNIMSFEDNHTQKQLNKIQNKIKSFLKKEVKINKKILKKERLQKKKDQNQKTKTKKKKTQKKKKNLSINNENSSSGKETKFNHKKDSQSNSEKELQKERSKSKSKKKSKSKHKSESESEPEYQSNNKEDSQSNSENESQQEKFKSKSETETESESETEFKSEPESDIKSEHKSGKEEKKSNSSDNDVENSSNKKDKASDMTDQSNSSDRSLHHSSSQSNNKLSSDQSEDY</sequence>
<feature type="compositionally biased region" description="Low complexity" evidence="1">
    <location>
        <begin position="1016"/>
        <end position="1043"/>
    </location>
</feature>
<comment type="caution">
    <text evidence="2">The sequence shown here is derived from an EMBL/GenBank/DDBJ whole genome shotgun (WGS) entry which is preliminary data.</text>
</comment>
<feature type="compositionally biased region" description="Basic residues" evidence="1">
    <location>
        <begin position="915"/>
        <end position="925"/>
    </location>
</feature>
<accession>A0AAV7YN09</accession>
<dbReference type="PANTHER" id="PTHR46010">
    <property type="entry name" value="PROTEIN IWS1 HOMOLOG"/>
    <property type="match status" value="1"/>
</dbReference>
<organism evidence="2 3">
    <name type="scientific">Anaeramoeba flamelloides</name>
    <dbReference type="NCBI Taxonomy" id="1746091"/>
    <lineage>
        <taxon>Eukaryota</taxon>
        <taxon>Metamonada</taxon>
        <taxon>Anaeramoebidae</taxon>
        <taxon>Anaeramoeba</taxon>
    </lineage>
</organism>
<dbReference type="InterPro" id="IPR051037">
    <property type="entry name" value="RNAPII_TF_IWS1"/>
</dbReference>
<feature type="compositionally biased region" description="Basic and acidic residues" evidence="1">
    <location>
        <begin position="952"/>
        <end position="962"/>
    </location>
</feature>
<feature type="compositionally biased region" description="Basic and acidic residues" evidence="1">
    <location>
        <begin position="890"/>
        <end position="914"/>
    </location>
</feature>
<name>A0AAV7YN09_9EUKA</name>
<evidence type="ECO:0000313" key="2">
    <source>
        <dbReference type="EMBL" id="KAJ3430859.1"/>
    </source>
</evidence>
<feature type="compositionally biased region" description="Polar residues" evidence="1">
    <location>
        <begin position="879"/>
        <end position="889"/>
    </location>
</feature>
<dbReference type="GO" id="GO:0005634">
    <property type="term" value="C:nucleus"/>
    <property type="evidence" value="ECO:0007669"/>
    <property type="project" value="TreeGrafter"/>
</dbReference>
<proteinExistence type="predicted"/>
<protein>
    <submittedName>
        <fullName evidence="2">Uncharacterized protein</fullName>
    </submittedName>
</protein>
<gene>
    <name evidence="2" type="ORF">M0812_02533</name>
</gene>
<dbReference type="GO" id="GO:0016973">
    <property type="term" value="P:poly(A)+ mRNA export from nucleus"/>
    <property type="evidence" value="ECO:0007669"/>
    <property type="project" value="TreeGrafter"/>
</dbReference>
<evidence type="ECO:0000256" key="1">
    <source>
        <dbReference type="SAM" id="MobiDB-lite"/>
    </source>
</evidence>
<dbReference type="AlphaFoldDB" id="A0AAV7YN09"/>
<feature type="compositionally biased region" description="Basic and acidic residues" evidence="1">
    <location>
        <begin position="970"/>
        <end position="994"/>
    </location>
</feature>
<feature type="compositionally biased region" description="Low complexity" evidence="1">
    <location>
        <begin position="934"/>
        <end position="950"/>
    </location>
</feature>